<dbReference type="AlphaFoldDB" id="A0A0P1ALI4"/>
<reference evidence="2" key="1">
    <citation type="submission" date="2014-09" db="EMBL/GenBank/DDBJ databases">
        <authorList>
            <person name="Sharma Rahul"/>
            <person name="Thines Marco"/>
        </authorList>
    </citation>
    <scope>NUCLEOTIDE SEQUENCE [LARGE SCALE GENOMIC DNA]</scope>
</reference>
<evidence type="ECO:0000313" key="1">
    <source>
        <dbReference type="EMBL" id="CEG41949.1"/>
    </source>
</evidence>
<organism evidence="1 2">
    <name type="scientific">Plasmopara halstedii</name>
    <name type="common">Downy mildew of sunflower</name>
    <dbReference type="NCBI Taxonomy" id="4781"/>
    <lineage>
        <taxon>Eukaryota</taxon>
        <taxon>Sar</taxon>
        <taxon>Stramenopiles</taxon>
        <taxon>Oomycota</taxon>
        <taxon>Peronosporomycetes</taxon>
        <taxon>Peronosporales</taxon>
        <taxon>Peronosporaceae</taxon>
        <taxon>Plasmopara</taxon>
    </lineage>
</organism>
<sequence length="149" mass="17154">MLQVTLQGNVTFSRIKSNDPALYYRTIVGYVPHLILEVSPSLNQLSFDCNKSSQQDIKKLLPACLSMFDQMQREWHIHITKRGGCLAIWVVDSALKDVITSYSQSLIYTSRILRKAIWKHRLNYMCGPSSPSCVSSIYMMIPCLKFYLR</sequence>
<keyword evidence="2" id="KW-1185">Reference proteome</keyword>
<dbReference type="GeneID" id="36409635"/>
<accession>A0A0P1ALI4</accession>
<protein>
    <submittedName>
        <fullName evidence="1">Uncharacterized protein</fullName>
    </submittedName>
</protein>
<dbReference type="EMBL" id="CCYD01000610">
    <property type="protein sequence ID" value="CEG41949.1"/>
    <property type="molecule type" value="Genomic_DNA"/>
</dbReference>
<evidence type="ECO:0000313" key="2">
    <source>
        <dbReference type="Proteomes" id="UP000054928"/>
    </source>
</evidence>
<dbReference type="RefSeq" id="XP_024578318.1">
    <property type="nucleotide sequence ID" value="XM_024727774.2"/>
</dbReference>
<proteinExistence type="predicted"/>
<dbReference type="Proteomes" id="UP000054928">
    <property type="component" value="Unassembled WGS sequence"/>
</dbReference>
<name>A0A0P1ALI4_PLAHL</name>